<evidence type="ECO:0000313" key="1">
    <source>
        <dbReference type="EMBL" id="OMO66157.1"/>
    </source>
</evidence>
<organism evidence="1 2">
    <name type="scientific">Corchorus capsularis</name>
    <name type="common">Jute</name>
    <dbReference type="NCBI Taxonomy" id="210143"/>
    <lineage>
        <taxon>Eukaryota</taxon>
        <taxon>Viridiplantae</taxon>
        <taxon>Streptophyta</taxon>
        <taxon>Embryophyta</taxon>
        <taxon>Tracheophyta</taxon>
        <taxon>Spermatophyta</taxon>
        <taxon>Magnoliopsida</taxon>
        <taxon>eudicotyledons</taxon>
        <taxon>Gunneridae</taxon>
        <taxon>Pentapetalae</taxon>
        <taxon>rosids</taxon>
        <taxon>malvids</taxon>
        <taxon>Malvales</taxon>
        <taxon>Malvaceae</taxon>
        <taxon>Grewioideae</taxon>
        <taxon>Apeibeae</taxon>
        <taxon>Corchorus</taxon>
    </lineage>
</organism>
<gene>
    <name evidence="1" type="ORF">CCACVL1_21290</name>
</gene>
<comment type="caution">
    <text evidence="1">The sequence shown here is derived from an EMBL/GenBank/DDBJ whole genome shotgun (WGS) entry which is preliminary data.</text>
</comment>
<sequence length="43" mass="4813">MALVTFCCNLPANLGPNDELILPMTGLYVPVNEPWSWKKAVEH</sequence>
<keyword evidence="2" id="KW-1185">Reference proteome</keyword>
<evidence type="ECO:0000313" key="2">
    <source>
        <dbReference type="Proteomes" id="UP000188268"/>
    </source>
</evidence>
<dbReference type="AlphaFoldDB" id="A0A1R3H723"/>
<accession>A0A1R3H723</accession>
<dbReference type="Proteomes" id="UP000188268">
    <property type="component" value="Unassembled WGS sequence"/>
</dbReference>
<proteinExistence type="predicted"/>
<dbReference type="EMBL" id="AWWV01012556">
    <property type="protein sequence ID" value="OMO66157.1"/>
    <property type="molecule type" value="Genomic_DNA"/>
</dbReference>
<protein>
    <submittedName>
        <fullName evidence="1">Uncharacterized protein</fullName>
    </submittedName>
</protein>
<reference evidence="1 2" key="1">
    <citation type="submission" date="2013-09" db="EMBL/GenBank/DDBJ databases">
        <title>Corchorus capsularis genome sequencing.</title>
        <authorList>
            <person name="Alam M."/>
            <person name="Haque M.S."/>
            <person name="Islam M.S."/>
            <person name="Emdad E.M."/>
            <person name="Islam M.M."/>
            <person name="Ahmed B."/>
            <person name="Halim A."/>
            <person name="Hossen Q.M.M."/>
            <person name="Hossain M.Z."/>
            <person name="Ahmed R."/>
            <person name="Khan M.M."/>
            <person name="Islam R."/>
            <person name="Rashid M.M."/>
            <person name="Khan S.A."/>
            <person name="Rahman M.S."/>
            <person name="Alam M."/>
        </authorList>
    </citation>
    <scope>NUCLEOTIDE SEQUENCE [LARGE SCALE GENOMIC DNA]</scope>
    <source>
        <strain evidence="2">cv. CVL-1</strain>
        <tissue evidence="1">Whole seedling</tissue>
    </source>
</reference>
<dbReference type="Gramene" id="OMO66157">
    <property type="protein sequence ID" value="OMO66157"/>
    <property type="gene ID" value="CCACVL1_21290"/>
</dbReference>
<name>A0A1R3H723_COCAP</name>